<comment type="caution">
    <text evidence="1">The sequence shown here is derived from an EMBL/GenBank/DDBJ whole genome shotgun (WGS) entry which is preliminary data.</text>
</comment>
<reference evidence="1 2" key="1">
    <citation type="journal article" date="2016" name="BMC Genomics">
        <title>Comparative genomics reveals Cyclospora cayetanensis possesses coccidia-like metabolism and invasion components but unique surface antigens.</title>
        <authorList>
            <person name="Liu S."/>
            <person name="Wang L."/>
            <person name="Zheng H."/>
            <person name="Xu Z."/>
            <person name="Roellig D.M."/>
            <person name="Li N."/>
            <person name="Frace M.A."/>
            <person name="Tang K."/>
            <person name="Arrowood M.J."/>
            <person name="Moss D.M."/>
            <person name="Zhang L."/>
            <person name="Feng Y."/>
            <person name="Xiao L."/>
        </authorList>
    </citation>
    <scope>NUCLEOTIDE SEQUENCE [LARGE SCALE GENOMIC DNA]</scope>
    <source>
        <strain evidence="1 2">CHN_HEN01</strain>
    </source>
</reference>
<protein>
    <submittedName>
        <fullName evidence="1">mRNA capping large subunit</fullName>
    </submittedName>
</protein>
<name>A0A1D3D008_9EIME</name>
<accession>A0A1D3D008</accession>
<dbReference type="Proteomes" id="UP000095192">
    <property type="component" value="Unassembled WGS sequence"/>
</dbReference>
<keyword evidence="2" id="KW-1185">Reference proteome</keyword>
<dbReference type="InterPro" id="IPR029063">
    <property type="entry name" value="SAM-dependent_MTases_sf"/>
</dbReference>
<dbReference type="Gene3D" id="3.40.50.150">
    <property type="entry name" value="Vaccinia Virus protein VP39"/>
    <property type="match status" value="1"/>
</dbReference>
<dbReference type="EMBL" id="JROU02001323">
    <property type="protein sequence ID" value="OEH76790.1"/>
    <property type="molecule type" value="Genomic_DNA"/>
</dbReference>
<organism evidence="1 2">
    <name type="scientific">Cyclospora cayetanensis</name>
    <dbReference type="NCBI Taxonomy" id="88456"/>
    <lineage>
        <taxon>Eukaryota</taxon>
        <taxon>Sar</taxon>
        <taxon>Alveolata</taxon>
        <taxon>Apicomplexa</taxon>
        <taxon>Conoidasida</taxon>
        <taxon>Coccidia</taxon>
        <taxon>Eucoccidiorida</taxon>
        <taxon>Eimeriorina</taxon>
        <taxon>Eimeriidae</taxon>
        <taxon>Cyclospora</taxon>
    </lineage>
</organism>
<dbReference type="VEuPathDB" id="ToxoDB:LOC34624406"/>
<evidence type="ECO:0000313" key="2">
    <source>
        <dbReference type="Proteomes" id="UP000095192"/>
    </source>
</evidence>
<proteinExistence type="predicted"/>
<dbReference type="InParanoid" id="A0A1D3D008"/>
<dbReference type="AlphaFoldDB" id="A0A1D3D008"/>
<sequence length="199" mass="22214">MVPSQQQATDLLSRCAGRLVPGGKLIGSTMCCREIVRYVLDLKLLQQPSPDADETDEFVSVCLSRLDVAQGQRVFWAGNSLCALFFEEQTLAPLLHPFRLPTEEDAEEFVFPFKAVRNTAKELGLECCLSVSFPRLLDAAANHPKLGADARAWVRGLRSRRGALLDRQQAETFALYKAFSFRKIDPHAQQPNHAENAIE</sequence>
<gene>
    <name evidence="1" type="ORF">cyc_08787</name>
</gene>
<evidence type="ECO:0000313" key="1">
    <source>
        <dbReference type="EMBL" id="OEH76790.1"/>
    </source>
</evidence>
<dbReference type="VEuPathDB" id="ToxoDB:cyc_08787"/>